<reference evidence="2" key="1">
    <citation type="submission" date="2012-12" db="EMBL/GenBank/DDBJ databases">
        <title>Genomics of marine cyanopodoviruses.</title>
        <authorList>
            <person name="Huang S."/>
            <person name="Chen F."/>
        </authorList>
    </citation>
    <scope>NUCLEOTIDE SEQUENCE [LARGE SCALE GENOMIC DNA]</scope>
</reference>
<keyword evidence="2" id="KW-1185">Reference proteome</keyword>
<dbReference type="Proteomes" id="UP000030044">
    <property type="component" value="Segment"/>
</dbReference>
<protein>
    <submittedName>
        <fullName evidence="1">Uncharacterized protein</fullName>
    </submittedName>
</protein>
<evidence type="ECO:0000313" key="2">
    <source>
        <dbReference type="Proteomes" id="UP000030044"/>
    </source>
</evidence>
<accession>A0A096VKL2</accession>
<gene>
    <name evidence="1" type="ORF">S-CBP3_0041</name>
</gene>
<evidence type="ECO:0000313" key="1">
    <source>
        <dbReference type="EMBL" id="AGK86596.1"/>
    </source>
</evidence>
<sequence>MANKKRLKAKAKEQAKAGNLSSKLVTRLESAGVKNSSVNRLRNSNQAAQRSASASTPTPTPARPTNNQNNKQSNPLSSSRYGVGAQKAARANYNALVEQGVTDAFNPGRPGSARNAMADGFVGGKELRKFANRKDIDQSQARKRLAKKGAAFTAGANKRADNAFAKSNPFLAQMLINNPDMNPMGMLGVGKNRSRQLQIFKDSSSYDYKNRIPGDVFTFRPKAGMVDRPAVPDVGRLNDIFSNPIAGVDNIDNNTDNTNNDNGTAGTTELPPELPPEEEEVDPGAGMMAGGGLGALGASKLLRARSRLQRLGILNRGTGLLGRGLQYGNALNA</sequence>
<dbReference type="KEGG" id="vg:22112385"/>
<dbReference type="EMBL" id="KC310803">
    <property type="protein sequence ID" value="AGK86596.1"/>
    <property type="molecule type" value="Genomic_DNA"/>
</dbReference>
<organism evidence="1 2">
    <name type="scientific">Synechococcus phage S-CBP3</name>
    <dbReference type="NCBI Taxonomy" id="756276"/>
    <lineage>
        <taxon>Viruses</taxon>
        <taxon>Duplodnaviria</taxon>
        <taxon>Heunggongvirae</taxon>
        <taxon>Uroviricota</taxon>
        <taxon>Caudoviricetes</taxon>
        <taxon>Autographivirales</taxon>
        <taxon>Lirvirus</taxon>
        <taxon>Lirvirus SCBP3</taxon>
    </lineage>
</organism>
<reference evidence="1 2" key="2">
    <citation type="journal article" date="2015" name="PLoS ONE">
        <title>Comparative Genomic and Phylogenomic Analyses Reveal a Conserved Core Genome Shared by Estuarine and Oceanic Cyanopodoviruses.</title>
        <authorList>
            <person name="Huang S."/>
            <person name="Zhang S."/>
            <person name="Jiao N."/>
            <person name="Chen F."/>
        </authorList>
    </citation>
    <scope>NUCLEOTIDE SEQUENCE [LARGE SCALE GENOMIC DNA]</scope>
</reference>
<name>A0A096VKL2_9CAUD</name>
<proteinExistence type="predicted"/>